<organism evidence="1 2">
    <name type="scientific">Candidatus Falkowbacteria bacterium RIFOXYC2_FULL_36_12</name>
    <dbReference type="NCBI Taxonomy" id="1798002"/>
    <lineage>
        <taxon>Bacteria</taxon>
        <taxon>Candidatus Falkowiibacteriota</taxon>
    </lineage>
</organism>
<evidence type="ECO:0000313" key="1">
    <source>
        <dbReference type="EMBL" id="OGF32411.1"/>
    </source>
</evidence>
<dbReference type="AlphaFoldDB" id="A0A1F5T1S0"/>
<sequence>MYTSLDQALEHYKKTIRDYLIWSEQKIQEYSRLHLVTPDEVDRDTMLTEDDLSKNAAFTVQVRAMADVLGIDENESIEIIAEVFAEIVAEHGLKQ</sequence>
<evidence type="ECO:0000313" key="2">
    <source>
        <dbReference type="Proteomes" id="UP000179001"/>
    </source>
</evidence>
<dbReference type="EMBL" id="MFGJ01000006">
    <property type="protein sequence ID" value="OGF32411.1"/>
    <property type="molecule type" value="Genomic_DNA"/>
</dbReference>
<reference evidence="1 2" key="1">
    <citation type="journal article" date="2016" name="Nat. Commun.">
        <title>Thousands of microbial genomes shed light on interconnected biogeochemical processes in an aquifer system.</title>
        <authorList>
            <person name="Anantharaman K."/>
            <person name="Brown C.T."/>
            <person name="Hug L.A."/>
            <person name="Sharon I."/>
            <person name="Castelle C.J."/>
            <person name="Probst A.J."/>
            <person name="Thomas B.C."/>
            <person name="Singh A."/>
            <person name="Wilkins M.J."/>
            <person name="Karaoz U."/>
            <person name="Brodie E.L."/>
            <person name="Williams K.H."/>
            <person name="Hubbard S.S."/>
            <person name="Banfield J.F."/>
        </authorList>
    </citation>
    <scope>NUCLEOTIDE SEQUENCE [LARGE SCALE GENOMIC DNA]</scope>
</reference>
<name>A0A1F5T1S0_9BACT</name>
<comment type="caution">
    <text evidence="1">The sequence shown here is derived from an EMBL/GenBank/DDBJ whole genome shotgun (WGS) entry which is preliminary data.</text>
</comment>
<accession>A0A1F5T1S0</accession>
<dbReference type="Proteomes" id="UP000179001">
    <property type="component" value="Unassembled WGS sequence"/>
</dbReference>
<protein>
    <submittedName>
        <fullName evidence="1">Uncharacterized protein</fullName>
    </submittedName>
</protein>
<gene>
    <name evidence="1" type="ORF">A2478_03770</name>
</gene>
<proteinExistence type="predicted"/>